<keyword evidence="2" id="KW-1185">Reference proteome</keyword>
<evidence type="ECO:0000313" key="1">
    <source>
        <dbReference type="EMBL" id="KAL3764299.1"/>
    </source>
</evidence>
<reference evidence="1 2" key="1">
    <citation type="submission" date="2024-10" db="EMBL/GenBank/DDBJ databases">
        <title>Updated reference genomes for cyclostephanoid diatoms.</title>
        <authorList>
            <person name="Roberts W.R."/>
            <person name="Alverson A.J."/>
        </authorList>
    </citation>
    <scope>NUCLEOTIDE SEQUENCE [LARGE SCALE GENOMIC DNA]</scope>
    <source>
        <strain evidence="1 2">AJA232-27</strain>
    </source>
</reference>
<organism evidence="1 2">
    <name type="scientific">Discostella pseudostelligera</name>
    <dbReference type="NCBI Taxonomy" id="259834"/>
    <lineage>
        <taxon>Eukaryota</taxon>
        <taxon>Sar</taxon>
        <taxon>Stramenopiles</taxon>
        <taxon>Ochrophyta</taxon>
        <taxon>Bacillariophyta</taxon>
        <taxon>Coscinodiscophyceae</taxon>
        <taxon>Thalassiosirophycidae</taxon>
        <taxon>Stephanodiscales</taxon>
        <taxon>Stephanodiscaceae</taxon>
        <taxon>Discostella</taxon>
    </lineage>
</organism>
<name>A0ABD3MJS9_9STRA</name>
<sequence length="103" mass="11596">MDRLGKFSWYHLTSTGEVTTVAYSSEVGSNEGQCELYEIVGNTLVMKPGIICTLPIFTFLHDLLLDQLTGENRMEIETIYLCSIDELTLNTNLSADITYRKVP</sequence>
<proteinExistence type="predicted"/>
<dbReference type="Proteomes" id="UP001530293">
    <property type="component" value="Unassembled WGS sequence"/>
</dbReference>
<evidence type="ECO:0000313" key="2">
    <source>
        <dbReference type="Proteomes" id="UP001530293"/>
    </source>
</evidence>
<dbReference type="AlphaFoldDB" id="A0ABD3MJS9"/>
<comment type="caution">
    <text evidence="1">The sequence shown here is derived from an EMBL/GenBank/DDBJ whole genome shotgun (WGS) entry which is preliminary data.</text>
</comment>
<protein>
    <submittedName>
        <fullName evidence="1">Uncharacterized protein</fullName>
    </submittedName>
</protein>
<gene>
    <name evidence="1" type="ORF">ACHAWU_004111</name>
</gene>
<accession>A0ABD3MJS9</accession>
<dbReference type="EMBL" id="JALLBG020000108">
    <property type="protein sequence ID" value="KAL3764299.1"/>
    <property type="molecule type" value="Genomic_DNA"/>
</dbReference>